<dbReference type="Proteomes" id="UP001175228">
    <property type="component" value="Unassembled WGS sequence"/>
</dbReference>
<evidence type="ECO:0000256" key="1">
    <source>
        <dbReference type="SAM" id="MobiDB-lite"/>
    </source>
</evidence>
<feature type="compositionally biased region" description="Basic and acidic residues" evidence="1">
    <location>
        <begin position="8"/>
        <end position="32"/>
    </location>
</feature>
<name>A0AA39QGU5_9AGAR</name>
<feature type="region of interest" description="Disordered" evidence="1">
    <location>
        <begin position="1"/>
        <end position="34"/>
    </location>
</feature>
<protein>
    <submittedName>
        <fullName evidence="2">Uncharacterized protein</fullName>
    </submittedName>
</protein>
<accession>A0AA39QGU5</accession>
<proteinExistence type="predicted"/>
<organism evidence="2 3">
    <name type="scientific">Armillaria luteobubalina</name>
    <dbReference type="NCBI Taxonomy" id="153913"/>
    <lineage>
        <taxon>Eukaryota</taxon>
        <taxon>Fungi</taxon>
        <taxon>Dikarya</taxon>
        <taxon>Basidiomycota</taxon>
        <taxon>Agaricomycotina</taxon>
        <taxon>Agaricomycetes</taxon>
        <taxon>Agaricomycetidae</taxon>
        <taxon>Agaricales</taxon>
        <taxon>Marasmiineae</taxon>
        <taxon>Physalacriaceae</taxon>
        <taxon>Armillaria</taxon>
    </lineage>
</organism>
<keyword evidence="3" id="KW-1185">Reference proteome</keyword>
<comment type="caution">
    <text evidence="2">The sequence shown here is derived from an EMBL/GenBank/DDBJ whole genome shotgun (WGS) entry which is preliminary data.</text>
</comment>
<evidence type="ECO:0000313" key="3">
    <source>
        <dbReference type="Proteomes" id="UP001175228"/>
    </source>
</evidence>
<reference evidence="2" key="1">
    <citation type="submission" date="2023-06" db="EMBL/GenBank/DDBJ databases">
        <authorList>
            <consortium name="Lawrence Berkeley National Laboratory"/>
            <person name="Ahrendt S."/>
            <person name="Sahu N."/>
            <person name="Indic B."/>
            <person name="Wong-Bajracharya J."/>
            <person name="Merenyi Z."/>
            <person name="Ke H.-M."/>
            <person name="Monk M."/>
            <person name="Kocsube S."/>
            <person name="Drula E."/>
            <person name="Lipzen A."/>
            <person name="Balint B."/>
            <person name="Henrissat B."/>
            <person name="Andreopoulos B."/>
            <person name="Martin F.M."/>
            <person name="Harder C.B."/>
            <person name="Rigling D."/>
            <person name="Ford K.L."/>
            <person name="Foster G.D."/>
            <person name="Pangilinan J."/>
            <person name="Papanicolaou A."/>
            <person name="Barry K."/>
            <person name="LaButti K."/>
            <person name="Viragh M."/>
            <person name="Koriabine M."/>
            <person name="Yan M."/>
            <person name="Riley R."/>
            <person name="Champramary S."/>
            <person name="Plett K.L."/>
            <person name="Tsai I.J."/>
            <person name="Slot J."/>
            <person name="Sipos G."/>
            <person name="Plett J."/>
            <person name="Nagy L.G."/>
            <person name="Grigoriev I.V."/>
        </authorList>
    </citation>
    <scope>NUCLEOTIDE SEQUENCE</scope>
    <source>
        <strain evidence="2">HWK02</strain>
    </source>
</reference>
<dbReference type="EMBL" id="JAUEPU010000005">
    <property type="protein sequence ID" value="KAK0502059.1"/>
    <property type="molecule type" value="Genomic_DNA"/>
</dbReference>
<evidence type="ECO:0000313" key="2">
    <source>
        <dbReference type="EMBL" id="KAK0502059.1"/>
    </source>
</evidence>
<sequence>MSILQNAEKPHPGSRASRDPGTSERGTDEKKGGSVQVGKCILYEELAPSSDTVNRTYRNIDIAIQQERDVIDHLGQKLSRIDLNAPCSFVSKRDPRLPEPPSRPCAIPPHAAVTTAAALNFAERSTQKLKRALLGLRKESLLNQPKANAPTPPVVFLSAFQASGSTKEGVVFNTPINIEGPLFGKGGADDNSFETGFEFPDDNDSFHLSTPLPTGRHGAGGGKNLGGGFFQKGPSATVTPLKAPSFGWGPLPAFDYGKPGNSGSPLVMGISGGPRK</sequence>
<dbReference type="AlphaFoldDB" id="A0AA39QGU5"/>
<gene>
    <name evidence="2" type="ORF">EDD18DRAFT_1426646</name>
</gene>